<dbReference type="Proteomes" id="UP000507470">
    <property type="component" value="Unassembled WGS sequence"/>
</dbReference>
<gene>
    <name evidence="1" type="ORF">MCOR_19531</name>
</gene>
<keyword evidence="2" id="KW-1185">Reference proteome</keyword>
<proteinExistence type="predicted"/>
<sequence>MNPNPRNDQNMSDQNVQGLRKLTYWEKYGVQCFPYPGRRRNTPLVYQCEDGGIIISNDVFRLTIRQFEEMNKACLVRRKAQEQYILNLRYPDKTSDEYLEYLENRTDCNKGSDRDIMCVMKNVDVIQNIKNIKHPIHHTTLLMETDNDHPGFIRLRLIAGGDGETNFITCESFESSKKG</sequence>
<accession>A0A6J8BL51</accession>
<name>A0A6J8BL51_MYTCO</name>
<evidence type="ECO:0000313" key="1">
    <source>
        <dbReference type="EMBL" id="CAC5383830.1"/>
    </source>
</evidence>
<reference evidence="1 2" key="1">
    <citation type="submission" date="2020-06" db="EMBL/GenBank/DDBJ databases">
        <authorList>
            <person name="Li R."/>
            <person name="Bekaert M."/>
        </authorList>
    </citation>
    <scope>NUCLEOTIDE SEQUENCE [LARGE SCALE GENOMIC DNA]</scope>
    <source>
        <strain evidence="2">wild</strain>
    </source>
</reference>
<dbReference type="OrthoDB" id="10389540at2759"/>
<dbReference type="EMBL" id="CACVKT020003448">
    <property type="protein sequence ID" value="CAC5383830.1"/>
    <property type="molecule type" value="Genomic_DNA"/>
</dbReference>
<dbReference type="AlphaFoldDB" id="A0A6J8BL51"/>
<organism evidence="1 2">
    <name type="scientific">Mytilus coruscus</name>
    <name type="common">Sea mussel</name>
    <dbReference type="NCBI Taxonomy" id="42192"/>
    <lineage>
        <taxon>Eukaryota</taxon>
        <taxon>Metazoa</taxon>
        <taxon>Spiralia</taxon>
        <taxon>Lophotrochozoa</taxon>
        <taxon>Mollusca</taxon>
        <taxon>Bivalvia</taxon>
        <taxon>Autobranchia</taxon>
        <taxon>Pteriomorphia</taxon>
        <taxon>Mytilida</taxon>
        <taxon>Mytiloidea</taxon>
        <taxon>Mytilidae</taxon>
        <taxon>Mytilinae</taxon>
        <taxon>Mytilus</taxon>
    </lineage>
</organism>
<protein>
    <submittedName>
        <fullName evidence="1">Uncharacterized protein</fullName>
    </submittedName>
</protein>
<evidence type="ECO:0000313" key="2">
    <source>
        <dbReference type="Proteomes" id="UP000507470"/>
    </source>
</evidence>